<dbReference type="Proteomes" id="UP000664835">
    <property type="component" value="Unassembled WGS sequence"/>
</dbReference>
<comment type="subcellular location">
    <subcellularLocation>
        <location evidence="1">Periplasm</location>
    </subcellularLocation>
</comment>
<accession>A0ABS3Q2V8</accession>
<sequence>MIGRRAALKKSLLGVASLFLPACSEKIPIKVGVHPWIGYESLQLAQDLGYFRNNIELIRNASASSTIESLANGVLDAGALTLDEVLTLLDQGTDLTIVLVFDISAGADKLISRDSIRTLGDLRGKRIAYEANTVGSLMLQKSLQLAGLRLENVIPVDAAVGEEQVALWRNEVVDAVITYEPTASLLTAESGRVLLDSRDFPDMIFDVLAVRTDRLPAIQSQLKQLIAGHFSALQYINVNYGDAIHRIASHQNIGYTEVIHSIKGIRLPNRQENCRLLQLGSRLHIAANEVQQIMLEKGLLKQSLEMNHLISNRFC</sequence>
<reference evidence="4 5" key="1">
    <citation type="submission" date="2021-03" db="EMBL/GenBank/DDBJ databases">
        <title>Thiomicrorhabdus sp.nov.,novel sulfur-oxidizing bacteria isolated from coastal sediment.</title>
        <authorList>
            <person name="Liu X."/>
        </authorList>
    </citation>
    <scope>NUCLEOTIDE SEQUENCE [LARGE SCALE GENOMIC DNA]</scope>
    <source>
        <strain evidence="4 5">6S2-11</strain>
    </source>
</reference>
<keyword evidence="3" id="KW-0732">Signal</keyword>
<protein>
    <submittedName>
        <fullName evidence="4">ABC transporter substrate-binding protein</fullName>
    </submittedName>
</protein>
<name>A0ABS3Q2V8_9GAMM</name>
<comment type="caution">
    <text evidence="4">The sequence shown here is derived from an EMBL/GenBank/DDBJ whole genome shotgun (WGS) entry which is preliminary data.</text>
</comment>
<keyword evidence="5" id="KW-1185">Reference proteome</keyword>
<dbReference type="EMBL" id="JAGETV010000004">
    <property type="protein sequence ID" value="MBO1926667.1"/>
    <property type="molecule type" value="Genomic_DNA"/>
</dbReference>
<evidence type="ECO:0000313" key="4">
    <source>
        <dbReference type="EMBL" id="MBO1926667.1"/>
    </source>
</evidence>
<dbReference type="PANTHER" id="PTHR30024:SF47">
    <property type="entry name" value="TAURINE-BINDING PERIPLASMIC PROTEIN"/>
    <property type="match status" value="1"/>
</dbReference>
<comment type="similarity">
    <text evidence="2">Belongs to the bacterial solute-binding protein SsuA/TauA family.</text>
</comment>
<gene>
    <name evidence="4" type="ORF">J3998_03675</name>
</gene>
<organism evidence="4 5">
    <name type="scientific">Thiomicrorhabdus marina</name>
    <dbReference type="NCBI Taxonomy" id="2818442"/>
    <lineage>
        <taxon>Bacteria</taxon>
        <taxon>Pseudomonadati</taxon>
        <taxon>Pseudomonadota</taxon>
        <taxon>Gammaproteobacteria</taxon>
        <taxon>Thiotrichales</taxon>
        <taxon>Piscirickettsiaceae</taxon>
        <taxon>Thiomicrorhabdus</taxon>
    </lineage>
</organism>
<dbReference type="PANTHER" id="PTHR30024">
    <property type="entry name" value="ALIPHATIC SULFONATES-BINDING PROTEIN-RELATED"/>
    <property type="match status" value="1"/>
</dbReference>
<proteinExistence type="inferred from homology"/>
<dbReference type="SUPFAM" id="SSF53850">
    <property type="entry name" value="Periplasmic binding protein-like II"/>
    <property type="match status" value="1"/>
</dbReference>
<evidence type="ECO:0000256" key="3">
    <source>
        <dbReference type="ARBA" id="ARBA00022729"/>
    </source>
</evidence>
<dbReference type="Pfam" id="PF13379">
    <property type="entry name" value="NMT1_2"/>
    <property type="match status" value="1"/>
</dbReference>
<dbReference type="Gene3D" id="3.40.190.10">
    <property type="entry name" value="Periplasmic binding protein-like II"/>
    <property type="match status" value="2"/>
</dbReference>
<evidence type="ECO:0000313" key="5">
    <source>
        <dbReference type="Proteomes" id="UP000664835"/>
    </source>
</evidence>
<evidence type="ECO:0000256" key="1">
    <source>
        <dbReference type="ARBA" id="ARBA00004418"/>
    </source>
</evidence>
<dbReference type="RefSeq" id="WP_208148114.1">
    <property type="nucleotide sequence ID" value="NZ_JAGETV010000004.1"/>
</dbReference>
<evidence type="ECO:0000256" key="2">
    <source>
        <dbReference type="ARBA" id="ARBA00010742"/>
    </source>
</evidence>